<dbReference type="InterPro" id="IPR001680">
    <property type="entry name" value="WD40_rpt"/>
</dbReference>
<evidence type="ECO:0000313" key="6">
    <source>
        <dbReference type="EMBL" id="OMJ11729.1"/>
    </source>
</evidence>
<dbReference type="EMBL" id="LSSN01004313">
    <property type="protein sequence ID" value="OMJ11729.1"/>
    <property type="molecule type" value="Genomic_DNA"/>
</dbReference>
<dbReference type="Pfam" id="PF00400">
    <property type="entry name" value="WD40"/>
    <property type="match status" value="2"/>
</dbReference>
<dbReference type="STRING" id="133412.A0A1R1XAR7"/>
<dbReference type="SMART" id="SM00320">
    <property type="entry name" value="WD40"/>
    <property type="match status" value="4"/>
</dbReference>
<feature type="repeat" description="WD" evidence="3">
    <location>
        <begin position="368"/>
        <end position="409"/>
    </location>
</feature>
<dbReference type="Pfam" id="PF21889">
    <property type="entry name" value="TPR1-like_2nd"/>
    <property type="match status" value="1"/>
</dbReference>
<dbReference type="SUPFAM" id="SSF50978">
    <property type="entry name" value="WD40 repeat-like"/>
    <property type="match status" value="1"/>
</dbReference>
<dbReference type="OrthoDB" id="972532at2759"/>
<dbReference type="InterPro" id="IPR006189">
    <property type="entry name" value="CHASE_dom"/>
</dbReference>
<dbReference type="Proteomes" id="UP000187283">
    <property type="component" value="Unassembled WGS sequence"/>
</dbReference>
<dbReference type="GO" id="GO:0003824">
    <property type="term" value="F:catalytic activity"/>
    <property type="evidence" value="ECO:0007669"/>
    <property type="project" value="UniProtKB-ARBA"/>
</dbReference>
<dbReference type="Gene3D" id="2.130.10.10">
    <property type="entry name" value="YVTN repeat-like/Quinoprotein amine dehydrogenase"/>
    <property type="match status" value="1"/>
</dbReference>
<dbReference type="PROSITE" id="PS50839">
    <property type="entry name" value="CHASE"/>
    <property type="match status" value="1"/>
</dbReference>
<dbReference type="PROSITE" id="PS00678">
    <property type="entry name" value="WD_REPEATS_1"/>
    <property type="match status" value="1"/>
</dbReference>
<organism evidence="6 7">
    <name type="scientific">Smittium culicis</name>
    <dbReference type="NCBI Taxonomy" id="133412"/>
    <lineage>
        <taxon>Eukaryota</taxon>
        <taxon>Fungi</taxon>
        <taxon>Fungi incertae sedis</taxon>
        <taxon>Zoopagomycota</taxon>
        <taxon>Kickxellomycotina</taxon>
        <taxon>Harpellomycetes</taxon>
        <taxon>Harpellales</taxon>
        <taxon>Legeriomycetaceae</taxon>
        <taxon>Smittium</taxon>
    </lineage>
</organism>
<dbReference type="Pfam" id="PF23627">
    <property type="entry name" value="LisH_WDR26"/>
    <property type="match status" value="1"/>
</dbReference>
<dbReference type="InterPro" id="IPR051350">
    <property type="entry name" value="WD_repeat-ST_regulator"/>
</dbReference>
<dbReference type="PROSITE" id="PS50897">
    <property type="entry name" value="CTLH"/>
    <property type="match status" value="1"/>
</dbReference>
<sequence length="527" mass="59640">MNGEVAANSHLGPSENSITQNTELLTNSIKEPGSSILNNIHSQKNFHSPSSNSNISALSLDLQATTDQLHSRKRQKLSHLNLSENTAIMKASPLDSIKVAGEPQLSSTDPRVVIRKPIFKEQETVRLILQQLWDLGFRDSFHKLQDESGYLMEESIVYDFKKSILNGSWKNSIDILNEISTSSKVNKQTILFKIKRQQYLEALDSKNIKSALTILQSELSALSSDPAELLLLTRLIMCSSQNQFRKMASWFGNVEKTRQDLIDSLHEHFSSNLMIGPQRLQTLFTQAVEYQKNKCDYHVSEDKITLYSNHSCKQKLYFKDDYSHSLNDHSDEVWYVSFSNNGDFLASGSKDKKIIIWETTNYTPLHILSGHEDAISCLSWSPNDKFLVSSGNDMKLRIWDIDNADGEVVYEWDSPRVHDLAVGSDGKSILVADNENSVILFKLNQKSPIKVFKETGSIMSIYFARDCKHFLVNTIHDQLNLWDIESSSIQTTYHGYKYGKCVSRCGLGGPNESIVYCGTPGFNLIIF</sequence>
<gene>
    <name evidence="6" type="ORF">AYI70_g9534</name>
</gene>
<feature type="domain" description="CTLH" evidence="5">
    <location>
        <begin position="160"/>
        <end position="210"/>
    </location>
</feature>
<dbReference type="PANTHER" id="PTHR22838:SF0">
    <property type="entry name" value="WD REPEAT-CONTAINING PROTEIN 26"/>
    <property type="match status" value="1"/>
</dbReference>
<dbReference type="PROSITE" id="PS50082">
    <property type="entry name" value="WD_REPEATS_2"/>
    <property type="match status" value="2"/>
</dbReference>
<proteinExistence type="predicted"/>
<accession>A0A1R1XAR7</accession>
<dbReference type="InterPro" id="IPR015943">
    <property type="entry name" value="WD40/YVTN_repeat-like_dom_sf"/>
</dbReference>
<evidence type="ECO:0000259" key="4">
    <source>
        <dbReference type="PROSITE" id="PS50839"/>
    </source>
</evidence>
<dbReference type="InterPro" id="IPR036322">
    <property type="entry name" value="WD40_repeat_dom_sf"/>
</dbReference>
<dbReference type="InterPro" id="IPR006595">
    <property type="entry name" value="CTLH_C"/>
</dbReference>
<keyword evidence="7" id="KW-1185">Reference proteome</keyword>
<dbReference type="PANTHER" id="PTHR22838">
    <property type="entry name" value="WD REPEAT PROTEIN 26-RELATED"/>
    <property type="match status" value="1"/>
</dbReference>
<comment type="caution">
    <text evidence="6">The sequence shown here is derived from an EMBL/GenBank/DDBJ whole genome shotgun (WGS) entry which is preliminary data.</text>
</comment>
<reference evidence="6 7" key="1">
    <citation type="submission" date="2017-01" db="EMBL/GenBank/DDBJ databases">
        <authorList>
            <person name="Mah S.A."/>
            <person name="Swanson W.J."/>
            <person name="Moy G.W."/>
            <person name="Vacquier V.D."/>
        </authorList>
    </citation>
    <scope>NUCLEOTIDE SEQUENCE [LARGE SCALE GENOMIC DNA]</scope>
    <source>
        <strain evidence="6 7">GSMNP</strain>
    </source>
</reference>
<dbReference type="PROSITE" id="PS50294">
    <property type="entry name" value="WD_REPEATS_REGION"/>
    <property type="match status" value="2"/>
</dbReference>
<evidence type="ECO:0000256" key="1">
    <source>
        <dbReference type="ARBA" id="ARBA00022574"/>
    </source>
</evidence>
<dbReference type="SMART" id="SM00668">
    <property type="entry name" value="CTLH"/>
    <property type="match status" value="1"/>
</dbReference>
<dbReference type="AlphaFoldDB" id="A0A1R1XAR7"/>
<feature type="repeat" description="WD" evidence="3">
    <location>
        <begin position="326"/>
        <end position="367"/>
    </location>
</feature>
<name>A0A1R1XAR7_9FUNG</name>
<evidence type="ECO:0000259" key="5">
    <source>
        <dbReference type="PROSITE" id="PS50897"/>
    </source>
</evidence>
<dbReference type="InterPro" id="IPR019775">
    <property type="entry name" value="WD40_repeat_CS"/>
</dbReference>
<feature type="domain" description="CHASE" evidence="4">
    <location>
        <begin position="46"/>
        <end position="137"/>
    </location>
</feature>
<keyword evidence="2" id="KW-0677">Repeat</keyword>
<dbReference type="InterPro" id="IPR054080">
    <property type="entry name" value="TPR1-like_2nd"/>
</dbReference>
<keyword evidence="1 3" id="KW-0853">WD repeat</keyword>
<protein>
    <submittedName>
        <fullName evidence="6">WD repeat-containing protein 26</fullName>
    </submittedName>
</protein>
<evidence type="ECO:0000313" key="7">
    <source>
        <dbReference type="Proteomes" id="UP000187283"/>
    </source>
</evidence>
<evidence type="ECO:0000256" key="2">
    <source>
        <dbReference type="ARBA" id="ARBA00022737"/>
    </source>
</evidence>
<evidence type="ECO:0000256" key="3">
    <source>
        <dbReference type="PROSITE-ProRule" id="PRU00221"/>
    </source>
</evidence>